<proteinExistence type="predicted"/>
<gene>
    <name evidence="1" type="ORF">L6164_009602</name>
</gene>
<organism evidence="1 2">
    <name type="scientific">Bauhinia variegata</name>
    <name type="common">Purple orchid tree</name>
    <name type="synonym">Phanera variegata</name>
    <dbReference type="NCBI Taxonomy" id="167791"/>
    <lineage>
        <taxon>Eukaryota</taxon>
        <taxon>Viridiplantae</taxon>
        <taxon>Streptophyta</taxon>
        <taxon>Embryophyta</taxon>
        <taxon>Tracheophyta</taxon>
        <taxon>Spermatophyta</taxon>
        <taxon>Magnoliopsida</taxon>
        <taxon>eudicotyledons</taxon>
        <taxon>Gunneridae</taxon>
        <taxon>Pentapetalae</taxon>
        <taxon>rosids</taxon>
        <taxon>fabids</taxon>
        <taxon>Fabales</taxon>
        <taxon>Fabaceae</taxon>
        <taxon>Cercidoideae</taxon>
        <taxon>Cercideae</taxon>
        <taxon>Bauhiniinae</taxon>
        <taxon>Bauhinia</taxon>
    </lineage>
</organism>
<protein>
    <submittedName>
        <fullName evidence="1">Uncharacterized protein</fullName>
    </submittedName>
</protein>
<evidence type="ECO:0000313" key="1">
    <source>
        <dbReference type="EMBL" id="KAI4348942.1"/>
    </source>
</evidence>
<dbReference type="EMBL" id="CM039429">
    <property type="protein sequence ID" value="KAI4348942.1"/>
    <property type="molecule type" value="Genomic_DNA"/>
</dbReference>
<sequence>MSLRLFRFKKRELCPIGVLTVDVSVSEISILGEPGLASESLHSYCFVTWHNITAPLSHHYSLCSIVV</sequence>
<comment type="caution">
    <text evidence="1">The sequence shown here is derived from an EMBL/GenBank/DDBJ whole genome shotgun (WGS) entry which is preliminary data.</text>
</comment>
<dbReference type="Proteomes" id="UP000828941">
    <property type="component" value="Chromosome 4"/>
</dbReference>
<evidence type="ECO:0000313" key="2">
    <source>
        <dbReference type="Proteomes" id="UP000828941"/>
    </source>
</evidence>
<reference evidence="1 2" key="1">
    <citation type="journal article" date="2022" name="DNA Res.">
        <title>Chromosomal-level genome assembly of the orchid tree Bauhinia variegata (Leguminosae; Cercidoideae) supports the allotetraploid origin hypothesis of Bauhinia.</title>
        <authorList>
            <person name="Zhong Y."/>
            <person name="Chen Y."/>
            <person name="Zheng D."/>
            <person name="Pang J."/>
            <person name="Liu Y."/>
            <person name="Luo S."/>
            <person name="Meng S."/>
            <person name="Qian L."/>
            <person name="Wei D."/>
            <person name="Dai S."/>
            <person name="Zhou R."/>
        </authorList>
    </citation>
    <scope>NUCLEOTIDE SEQUENCE [LARGE SCALE GENOMIC DNA]</scope>
    <source>
        <strain evidence="1">BV-YZ2020</strain>
    </source>
</reference>
<name>A0ACB9PJI5_BAUVA</name>
<accession>A0ACB9PJI5</accession>
<keyword evidence="2" id="KW-1185">Reference proteome</keyword>